<name>A0A3G2HSG9_9BURK</name>
<reference evidence="1 2" key="1">
    <citation type="submission" date="2018-09" db="EMBL/GenBank/DDBJ databases">
        <title>Complete genome sequence of the hydrocarbonoclastic bacterium Alcaligenes aquatilis QD168, isolated from a crude-oil polluted marine sediment of Central Chile.</title>
        <authorList>
            <person name="Duran R.E."/>
            <person name="Barra B."/>
            <person name="Salva-Serra F."/>
            <person name="Mendez V."/>
            <person name="Moore E.R.B."/>
            <person name="Seeger M."/>
        </authorList>
    </citation>
    <scope>NUCLEOTIDE SEQUENCE [LARGE SCALE GENOMIC DNA]</scope>
    <source>
        <strain evidence="1 2">QD168</strain>
    </source>
</reference>
<dbReference type="KEGG" id="aaqu:D3M96_05260"/>
<protein>
    <submittedName>
        <fullName evidence="1">Uncharacterized protein</fullName>
    </submittedName>
</protein>
<dbReference type="EMBL" id="CP032153">
    <property type="protein sequence ID" value="AYN19997.1"/>
    <property type="molecule type" value="Genomic_DNA"/>
</dbReference>
<organism evidence="1 2">
    <name type="scientific">Alcaligenes aquatilis</name>
    <dbReference type="NCBI Taxonomy" id="323284"/>
    <lineage>
        <taxon>Bacteria</taxon>
        <taxon>Pseudomonadati</taxon>
        <taxon>Pseudomonadota</taxon>
        <taxon>Betaproteobacteria</taxon>
        <taxon>Burkholderiales</taxon>
        <taxon>Alcaligenaceae</taxon>
        <taxon>Alcaligenes</taxon>
    </lineage>
</organism>
<sequence length="112" mass="12138">MICLAWLGLAWLGLAWLGLAWLVALLGLAQPANCLASQCESHARPSVCQLGPERLQAGCIVVRQAHPASTHLARPVQTSSRLRSLISLCQACTSASKEAWVRGWLAIHSWSR</sequence>
<gene>
    <name evidence="1" type="ORF">D3M96_05260</name>
</gene>
<dbReference type="Proteomes" id="UP000268070">
    <property type="component" value="Chromosome"/>
</dbReference>
<dbReference type="AlphaFoldDB" id="A0A3G2HSG9"/>
<proteinExistence type="predicted"/>
<accession>A0A3G2HSG9</accession>
<evidence type="ECO:0000313" key="1">
    <source>
        <dbReference type="EMBL" id="AYN19997.1"/>
    </source>
</evidence>
<evidence type="ECO:0000313" key="2">
    <source>
        <dbReference type="Proteomes" id="UP000268070"/>
    </source>
</evidence>